<reference evidence="2" key="1">
    <citation type="submission" date="2014-05" db="EMBL/GenBank/DDBJ databases">
        <title>The transcriptome of the halophilic microalga Tetraselmis sp. GSL018 isolated from the Great Salt Lake, Utah.</title>
        <authorList>
            <person name="Jinkerson R.E."/>
            <person name="D'Adamo S."/>
            <person name="Posewitz M.C."/>
        </authorList>
    </citation>
    <scope>NUCLEOTIDE SEQUENCE</scope>
    <source>
        <strain evidence="2">GSL018</strain>
    </source>
</reference>
<dbReference type="AlphaFoldDB" id="A0A061S4B6"/>
<dbReference type="EMBL" id="GBEZ01007743">
    <property type="protein sequence ID" value="JAC77740.1"/>
    <property type="molecule type" value="Transcribed_RNA"/>
</dbReference>
<evidence type="ECO:0000256" key="1">
    <source>
        <dbReference type="SAM" id="MobiDB-lite"/>
    </source>
</evidence>
<feature type="non-terminal residue" evidence="2">
    <location>
        <position position="109"/>
    </location>
</feature>
<protein>
    <submittedName>
        <fullName evidence="2">Uncharacterized protein</fullName>
    </submittedName>
</protein>
<feature type="non-terminal residue" evidence="2">
    <location>
        <position position="1"/>
    </location>
</feature>
<sequence>PRPPPPVVVLRAVAPLRQRGGPRAGAGGQGRDLPLAPALAWDDRRSPFWGYCRIWTEGDQLFGWLAGEQGALAGQRPAPRRGGRRGAHGGGGVRGLERTPISASARALL</sequence>
<feature type="compositionally biased region" description="Basic residues" evidence="1">
    <location>
        <begin position="78"/>
        <end position="87"/>
    </location>
</feature>
<proteinExistence type="predicted"/>
<evidence type="ECO:0000313" key="2">
    <source>
        <dbReference type="EMBL" id="JAC77740.1"/>
    </source>
</evidence>
<name>A0A061S4B6_9CHLO</name>
<gene>
    <name evidence="2" type="ORF">TSPGSL018_16889</name>
</gene>
<accession>A0A061S4B6</accession>
<organism evidence="2">
    <name type="scientific">Tetraselmis sp. GSL018</name>
    <dbReference type="NCBI Taxonomy" id="582737"/>
    <lineage>
        <taxon>Eukaryota</taxon>
        <taxon>Viridiplantae</taxon>
        <taxon>Chlorophyta</taxon>
        <taxon>core chlorophytes</taxon>
        <taxon>Chlorodendrophyceae</taxon>
        <taxon>Chlorodendrales</taxon>
        <taxon>Chlorodendraceae</taxon>
        <taxon>Tetraselmis</taxon>
    </lineage>
</organism>
<feature type="region of interest" description="Disordered" evidence="1">
    <location>
        <begin position="73"/>
        <end position="109"/>
    </location>
</feature>